<dbReference type="Proteomes" id="UP000008210">
    <property type="component" value="Chromosome 1"/>
</dbReference>
<evidence type="ECO:0000313" key="2">
    <source>
        <dbReference type="Proteomes" id="UP000008210"/>
    </source>
</evidence>
<gene>
    <name evidence="1" type="ordered locus">H16_A3683</name>
</gene>
<name>Q0K5I1_CUPNH</name>
<dbReference type="HOGENOM" id="CLU_2681504_0_0_4"/>
<reference evidence="1 2" key="1">
    <citation type="journal article" date="2006" name="Nat. Biotechnol.">
        <title>Genome sequence of the bioplastic-producing 'Knallgas' bacterium Ralstonia eutropha H16.</title>
        <authorList>
            <person name="Pohlmann A."/>
            <person name="Fricke W.F."/>
            <person name="Reinecke F."/>
            <person name="Kusian B."/>
            <person name="Liesegang H."/>
            <person name="Cramm R."/>
            <person name="Eitinger T."/>
            <person name="Ewering C."/>
            <person name="Potter M."/>
            <person name="Schwartz E."/>
            <person name="Strittmatter A."/>
            <person name="Voss I."/>
            <person name="Gottschalk G."/>
            <person name="Steinbuechel A."/>
            <person name="Friedrich B."/>
            <person name="Bowien B."/>
        </authorList>
    </citation>
    <scope>NUCLEOTIDE SEQUENCE [LARGE SCALE GENOMIC DNA]</scope>
    <source>
        <strain evidence="2">ATCC 17699 / DSM 428 / KCTC 22496 / NCIMB 10442 / H16 / Stanier 337</strain>
    </source>
</reference>
<sequence>MAGTVNVAIARSFVVLDLKIRRIPRAYTPNHTDFHVYAARRIWSRFVNRPGKVPCMRRIAAGFAASPMIRQHAT</sequence>
<organism evidence="1 2">
    <name type="scientific">Cupriavidus necator (strain ATCC 17699 / DSM 428 / KCTC 22496 / NCIMB 10442 / H16 / Stanier 337)</name>
    <name type="common">Ralstonia eutropha</name>
    <dbReference type="NCBI Taxonomy" id="381666"/>
    <lineage>
        <taxon>Bacteria</taxon>
        <taxon>Pseudomonadati</taxon>
        <taxon>Pseudomonadota</taxon>
        <taxon>Betaproteobacteria</taxon>
        <taxon>Burkholderiales</taxon>
        <taxon>Burkholderiaceae</taxon>
        <taxon>Cupriavidus</taxon>
    </lineage>
</organism>
<dbReference type="AlphaFoldDB" id="Q0K5I1"/>
<dbReference type="KEGG" id="reh:H16_A3683"/>
<keyword evidence="2" id="KW-1185">Reference proteome</keyword>
<dbReference type="EMBL" id="AM260479">
    <property type="protein sequence ID" value="CAJ94740.1"/>
    <property type="molecule type" value="Genomic_DNA"/>
</dbReference>
<protein>
    <submittedName>
        <fullName evidence="1">Uncharacterized protein</fullName>
    </submittedName>
</protein>
<evidence type="ECO:0000313" key="1">
    <source>
        <dbReference type="EMBL" id="CAJ94740.1"/>
    </source>
</evidence>
<accession>Q0K5I1</accession>
<proteinExistence type="predicted"/>